<evidence type="ECO:0000313" key="2">
    <source>
        <dbReference type="EMBL" id="KAK2030328.1"/>
    </source>
</evidence>
<organism evidence="2 3">
    <name type="scientific">Colletotrichum zoysiae</name>
    <dbReference type="NCBI Taxonomy" id="1216348"/>
    <lineage>
        <taxon>Eukaryota</taxon>
        <taxon>Fungi</taxon>
        <taxon>Dikarya</taxon>
        <taxon>Ascomycota</taxon>
        <taxon>Pezizomycotina</taxon>
        <taxon>Sordariomycetes</taxon>
        <taxon>Hypocreomycetidae</taxon>
        <taxon>Glomerellales</taxon>
        <taxon>Glomerellaceae</taxon>
        <taxon>Colletotrichum</taxon>
        <taxon>Colletotrichum graminicola species complex</taxon>
    </lineage>
</organism>
<evidence type="ECO:0000313" key="3">
    <source>
        <dbReference type="Proteomes" id="UP001232148"/>
    </source>
</evidence>
<keyword evidence="1" id="KW-0472">Membrane</keyword>
<dbReference type="EMBL" id="MU842852">
    <property type="protein sequence ID" value="KAK2030328.1"/>
    <property type="molecule type" value="Genomic_DNA"/>
</dbReference>
<keyword evidence="1" id="KW-1133">Transmembrane helix</keyword>
<feature type="transmembrane region" description="Helical" evidence="1">
    <location>
        <begin position="51"/>
        <end position="72"/>
    </location>
</feature>
<proteinExistence type="predicted"/>
<gene>
    <name evidence="2" type="ORF">LX32DRAFT_327791</name>
</gene>
<protein>
    <submittedName>
        <fullName evidence="2">Uncharacterized protein</fullName>
    </submittedName>
</protein>
<comment type="caution">
    <text evidence="2">The sequence shown here is derived from an EMBL/GenBank/DDBJ whole genome shotgun (WGS) entry which is preliminary data.</text>
</comment>
<dbReference type="AlphaFoldDB" id="A0AAD9M6G4"/>
<keyword evidence="1" id="KW-0812">Transmembrane</keyword>
<accession>A0AAD9M6G4</accession>
<dbReference type="Proteomes" id="UP001232148">
    <property type="component" value="Unassembled WGS sequence"/>
</dbReference>
<name>A0AAD9M6G4_9PEZI</name>
<keyword evidence="3" id="KW-1185">Reference proteome</keyword>
<evidence type="ECO:0000256" key="1">
    <source>
        <dbReference type="SAM" id="Phobius"/>
    </source>
</evidence>
<sequence>MIETTTLQVGQRDCDSLATGLTAFTVEGSAGPCFIGMCHANNSRWGGGGSFASSGLLVLLLLLLIPLLFVLLHLCGLWTISKGCVAVRSILSHPEDTTQRVGLSGRLLVWRGNFLPVSRCDGQMQQRSWGPIPGFFYFVVFFFFSSGSSSFLSSSSSKFFLGGFFFFFCSRSSPRKPEIKPIV</sequence>
<reference evidence="2" key="1">
    <citation type="submission" date="2021-06" db="EMBL/GenBank/DDBJ databases">
        <title>Comparative genomics, transcriptomics and evolutionary studies reveal genomic signatures of adaptation to plant cell wall in hemibiotrophic fungi.</title>
        <authorList>
            <consortium name="DOE Joint Genome Institute"/>
            <person name="Baroncelli R."/>
            <person name="Diaz J.F."/>
            <person name="Benocci T."/>
            <person name="Peng M."/>
            <person name="Battaglia E."/>
            <person name="Haridas S."/>
            <person name="Andreopoulos W."/>
            <person name="Labutti K."/>
            <person name="Pangilinan J."/>
            <person name="Floch G.L."/>
            <person name="Makela M.R."/>
            <person name="Henrissat B."/>
            <person name="Grigoriev I.V."/>
            <person name="Crouch J.A."/>
            <person name="De Vries R.P."/>
            <person name="Sukno S.A."/>
            <person name="Thon M.R."/>
        </authorList>
    </citation>
    <scope>NUCLEOTIDE SEQUENCE</scope>
    <source>
        <strain evidence="2">MAFF235873</strain>
    </source>
</reference>
<feature type="transmembrane region" description="Helical" evidence="1">
    <location>
        <begin position="128"/>
        <end position="145"/>
    </location>
</feature>